<dbReference type="PANTHER" id="PTHR30126">
    <property type="entry name" value="HTH-TYPE TRANSCRIPTIONAL REGULATOR"/>
    <property type="match status" value="1"/>
</dbReference>
<dbReference type="Proteomes" id="UP001299546">
    <property type="component" value="Unassembled WGS sequence"/>
</dbReference>
<dbReference type="InterPro" id="IPR036388">
    <property type="entry name" value="WH-like_DNA-bd_sf"/>
</dbReference>
<keyword evidence="2" id="KW-0805">Transcription regulation</keyword>
<evidence type="ECO:0000256" key="2">
    <source>
        <dbReference type="ARBA" id="ARBA00023015"/>
    </source>
</evidence>
<dbReference type="SUPFAM" id="SSF46785">
    <property type="entry name" value="Winged helix' DNA-binding domain"/>
    <property type="match status" value="1"/>
</dbReference>
<evidence type="ECO:0000256" key="1">
    <source>
        <dbReference type="ARBA" id="ARBA00009437"/>
    </source>
</evidence>
<reference evidence="6 7" key="1">
    <citation type="submission" date="2021-10" db="EMBL/GenBank/DDBJ databases">
        <title>Collection of gut derived symbiotic bacterial strains cultured from healthy donors.</title>
        <authorList>
            <person name="Lin H."/>
            <person name="Littmann E."/>
            <person name="Kohout C."/>
            <person name="Pamer E.G."/>
        </authorList>
    </citation>
    <scope>NUCLEOTIDE SEQUENCE [LARGE SCALE GENOMIC DNA]</scope>
    <source>
        <strain evidence="6 7">DFI.1.165</strain>
    </source>
</reference>
<dbReference type="PROSITE" id="PS50931">
    <property type="entry name" value="HTH_LYSR"/>
    <property type="match status" value="1"/>
</dbReference>
<organism evidence="6 7">
    <name type="scientific">Bariatricus massiliensis</name>
    <dbReference type="NCBI Taxonomy" id="1745713"/>
    <lineage>
        <taxon>Bacteria</taxon>
        <taxon>Bacillati</taxon>
        <taxon>Bacillota</taxon>
        <taxon>Clostridia</taxon>
        <taxon>Lachnospirales</taxon>
        <taxon>Lachnospiraceae</taxon>
        <taxon>Bariatricus</taxon>
    </lineage>
</organism>
<gene>
    <name evidence="6" type="ORF">LIZ65_05105</name>
</gene>
<evidence type="ECO:0000313" key="6">
    <source>
        <dbReference type="EMBL" id="MCB7386658.1"/>
    </source>
</evidence>
<dbReference type="InterPro" id="IPR005119">
    <property type="entry name" value="LysR_subst-bd"/>
</dbReference>
<protein>
    <submittedName>
        <fullName evidence="6">LysR family transcriptional regulator</fullName>
    </submittedName>
</protein>
<accession>A0ABS8DE06</accession>
<keyword evidence="7" id="KW-1185">Reference proteome</keyword>
<dbReference type="Gene3D" id="3.40.190.290">
    <property type="match status" value="1"/>
</dbReference>
<dbReference type="EMBL" id="JAJCIS010000002">
    <property type="protein sequence ID" value="MCB7386658.1"/>
    <property type="molecule type" value="Genomic_DNA"/>
</dbReference>
<keyword evidence="3" id="KW-0238">DNA-binding</keyword>
<dbReference type="PANTHER" id="PTHR30126:SF91">
    <property type="entry name" value="LYSR FAMILY TRANSCRIPTIONAL REGULATOR"/>
    <property type="match status" value="1"/>
</dbReference>
<evidence type="ECO:0000256" key="3">
    <source>
        <dbReference type="ARBA" id="ARBA00023125"/>
    </source>
</evidence>
<dbReference type="Gene3D" id="1.10.10.10">
    <property type="entry name" value="Winged helix-like DNA-binding domain superfamily/Winged helix DNA-binding domain"/>
    <property type="match status" value="1"/>
</dbReference>
<sequence>MTLRHLKIFQEAARTGNFTHAARKLFLTQSAVSHAIGELEKEAGVLLFDRMSKSIQLTRAGELLLEEAAPLLAASEKLEKKLPHLEKETILHIVSSITIAVYYLPQIITSFKKVWPEAEVRVEVVSAAAAMESLKNGDADIALAEGVEPEEPYCGKVFASCGLRAVCAPTYHAAGRSLSVKEFCQENLLLREKGSAIRDVMDSALYLAGQQVHPVWTSVNSPALISAAKAGLGITVLPDLLTAEELEKGTLDEVKIEQLKLTNHMTAVWHKEKYFSAPLRTFLELVCKVKEGED</sequence>
<dbReference type="SUPFAM" id="SSF53850">
    <property type="entry name" value="Periplasmic binding protein-like II"/>
    <property type="match status" value="1"/>
</dbReference>
<evidence type="ECO:0000256" key="4">
    <source>
        <dbReference type="ARBA" id="ARBA00023163"/>
    </source>
</evidence>
<proteinExistence type="inferred from homology"/>
<evidence type="ECO:0000313" key="7">
    <source>
        <dbReference type="Proteomes" id="UP001299546"/>
    </source>
</evidence>
<dbReference type="PRINTS" id="PR00039">
    <property type="entry name" value="HTHLYSR"/>
</dbReference>
<feature type="domain" description="HTH lysR-type" evidence="5">
    <location>
        <begin position="1"/>
        <end position="58"/>
    </location>
</feature>
<comment type="caution">
    <text evidence="6">The sequence shown here is derived from an EMBL/GenBank/DDBJ whole genome shotgun (WGS) entry which is preliminary data.</text>
</comment>
<evidence type="ECO:0000259" key="5">
    <source>
        <dbReference type="PROSITE" id="PS50931"/>
    </source>
</evidence>
<dbReference type="Pfam" id="PF03466">
    <property type="entry name" value="LysR_substrate"/>
    <property type="match status" value="1"/>
</dbReference>
<dbReference type="InterPro" id="IPR000847">
    <property type="entry name" value="LysR_HTH_N"/>
</dbReference>
<name>A0ABS8DE06_9FIRM</name>
<comment type="similarity">
    <text evidence="1">Belongs to the LysR transcriptional regulatory family.</text>
</comment>
<dbReference type="Pfam" id="PF00126">
    <property type="entry name" value="HTH_1"/>
    <property type="match status" value="1"/>
</dbReference>
<dbReference type="RefSeq" id="WP_066736565.1">
    <property type="nucleotide sequence ID" value="NZ_JAJCIQ010000002.1"/>
</dbReference>
<keyword evidence="4" id="KW-0804">Transcription</keyword>
<dbReference type="InterPro" id="IPR036390">
    <property type="entry name" value="WH_DNA-bd_sf"/>
</dbReference>